<feature type="region of interest" description="Disordered" evidence="1">
    <location>
        <begin position="578"/>
        <end position="610"/>
    </location>
</feature>
<accession>A0AA38UK83</accession>
<feature type="compositionally biased region" description="Basic and acidic residues" evidence="1">
    <location>
        <begin position="598"/>
        <end position="610"/>
    </location>
</feature>
<feature type="region of interest" description="Disordered" evidence="1">
    <location>
        <begin position="542"/>
        <end position="561"/>
    </location>
</feature>
<feature type="region of interest" description="Disordered" evidence="1">
    <location>
        <begin position="311"/>
        <end position="335"/>
    </location>
</feature>
<reference evidence="2" key="1">
    <citation type="submission" date="2022-08" db="EMBL/GenBank/DDBJ databases">
        <authorList>
            <consortium name="DOE Joint Genome Institute"/>
            <person name="Min B."/>
            <person name="Riley R."/>
            <person name="Sierra-Patev S."/>
            <person name="Naranjo-Ortiz M."/>
            <person name="Looney B."/>
            <person name="Konkel Z."/>
            <person name="Slot J.C."/>
            <person name="Sakamoto Y."/>
            <person name="Steenwyk J.L."/>
            <person name="Rokas A."/>
            <person name="Carro J."/>
            <person name="Camarero S."/>
            <person name="Ferreira P."/>
            <person name="Molpeceres G."/>
            <person name="Ruiz-Duenas F.J."/>
            <person name="Serrano A."/>
            <person name="Henrissat B."/>
            <person name="Drula E."/>
            <person name="Hughes K.W."/>
            <person name="Mata J.L."/>
            <person name="Ishikawa N.K."/>
            <person name="Vargas-Isla R."/>
            <person name="Ushijima S."/>
            <person name="Smith C.A."/>
            <person name="Ahrendt S."/>
            <person name="Andreopoulos W."/>
            <person name="He G."/>
            <person name="Labutti K."/>
            <person name="Lipzen A."/>
            <person name="Ng V."/>
            <person name="Sandor L."/>
            <person name="Barry K."/>
            <person name="Martinez A.T."/>
            <person name="Xiao Y."/>
            <person name="Gibbons J.G."/>
            <person name="Terashima K."/>
            <person name="Hibbett D.S."/>
            <person name="Grigoriev I.V."/>
        </authorList>
    </citation>
    <scope>NUCLEOTIDE SEQUENCE</scope>
    <source>
        <strain evidence="2">TFB9207</strain>
    </source>
</reference>
<feature type="compositionally biased region" description="Basic and acidic residues" evidence="1">
    <location>
        <begin position="88"/>
        <end position="99"/>
    </location>
</feature>
<feature type="region of interest" description="Disordered" evidence="1">
    <location>
        <begin position="85"/>
        <end position="118"/>
    </location>
</feature>
<evidence type="ECO:0000256" key="1">
    <source>
        <dbReference type="SAM" id="MobiDB-lite"/>
    </source>
</evidence>
<proteinExistence type="predicted"/>
<feature type="region of interest" description="Disordered" evidence="1">
    <location>
        <begin position="715"/>
        <end position="740"/>
    </location>
</feature>
<protein>
    <submittedName>
        <fullName evidence="2">Uncharacterized protein</fullName>
    </submittedName>
</protein>
<keyword evidence="3" id="KW-1185">Reference proteome</keyword>
<dbReference type="AlphaFoldDB" id="A0AA38UK83"/>
<evidence type="ECO:0000313" key="2">
    <source>
        <dbReference type="EMBL" id="KAJ3841577.1"/>
    </source>
</evidence>
<feature type="compositionally biased region" description="Polar residues" evidence="1">
    <location>
        <begin position="101"/>
        <end position="111"/>
    </location>
</feature>
<sequence>MSMKSKRIGAKQSYAAFLLDTLTNTKGKPLLSKDNSKQRIMLPLPMHMKNPKQVTHFANVSPSAFHNDAAMPSSPIMDFDEPAMAQTHTEDQPRPRDEPELNSNVGLNNEEGSLAGQAGSSVVHGLALNGSAEGETKDGKDLADIDMFESELQAIFQSVDIESPLDMILREKLDLRRDGKGMFMEVPTLLPPNQHPPNDPHDVHRRETSLRRFVVPSPGAIKGGKEKDENKTYHQFLKKAKGIASLTLELSWVPFSTQTTALPTHTEILALDEFVDGQNTGVLNSFERLGMSKAQGLEKVGRMIERATGIKAEAEDLGGGTDKSSGDSAPVTDTGPSQIEEIFERWSRCADELMSTMVFYPEGKLEIALSREERRRVKGLAVGRAEELVGVVESDGLVDEAQACSSVEPAHADVLAEPEMVGKVSTIDPRHLTMEERHVELPSSSPSSLSLIPVTHSNAGPGPQAFAFTPDPTGMLSTVYDPELVPRADTGFGFPYYLPDSLDGIEYQGDHHHGWLLGEDDFESLRVAGFVAAAEGVEGLDQYGNGFGDEDGFDSDKENQDPSDVLLHLRAQTERKSLEDHSDYLLDQPAHHSPGYQRGDEAEYNRPAKRPRLEWDEEYRYQDHDDLPEVDDSGIGFVDYLLCPGPDGPLPPEACNDDATGTQAHSHLENQEELAVFDPNRQLHSTKTATTQYHQDPDFVPLTFESQPILVPQGTHSQLQPLSPAPVHPVQESQPPEPSEPFKIPVYDHSVNVAEFARLRSKKLRTPPPAKPEPVAPAARAAESESINGSLAHKIAPESIFDKNTLRLPDLGDRTLPTTAHWYMASMNLLQKQALVRSLRSGACGIGLVERDTLVAVDLIIDPHTAVMFTNLLALPSQVDALVDTISEQSWRYDNLLVIFEAFAPSMAFKPDSATKSTSSASASSSLNAYSPPVIKAVRKFRRDMSLKEACGDKREGCRVMNAFADTVQDAAMLARMFGDEAEKRSGTEVGLWGDRAWLDDEGSEDEDNLAAADGMNHFSACVILCQISLDELLEMHPEERVARFAPHVGHDRMLTLNGVIDHGRQMVEDVNEAKFAG</sequence>
<comment type="caution">
    <text evidence="2">The sequence shown here is derived from an EMBL/GenBank/DDBJ whole genome shotgun (WGS) entry which is preliminary data.</text>
</comment>
<dbReference type="EMBL" id="MU806035">
    <property type="protein sequence ID" value="KAJ3841577.1"/>
    <property type="molecule type" value="Genomic_DNA"/>
</dbReference>
<gene>
    <name evidence="2" type="ORF">F5878DRAFT_7027</name>
</gene>
<evidence type="ECO:0000313" key="3">
    <source>
        <dbReference type="Proteomes" id="UP001163846"/>
    </source>
</evidence>
<organism evidence="2 3">
    <name type="scientific">Lentinula raphanica</name>
    <dbReference type="NCBI Taxonomy" id="153919"/>
    <lineage>
        <taxon>Eukaryota</taxon>
        <taxon>Fungi</taxon>
        <taxon>Dikarya</taxon>
        <taxon>Basidiomycota</taxon>
        <taxon>Agaricomycotina</taxon>
        <taxon>Agaricomycetes</taxon>
        <taxon>Agaricomycetidae</taxon>
        <taxon>Agaricales</taxon>
        <taxon>Marasmiineae</taxon>
        <taxon>Omphalotaceae</taxon>
        <taxon>Lentinula</taxon>
    </lineage>
</organism>
<dbReference type="Proteomes" id="UP001163846">
    <property type="component" value="Unassembled WGS sequence"/>
</dbReference>
<name>A0AA38UK83_9AGAR</name>